<dbReference type="PANTHER" id="PTHR37187:SF7">
    <property type="entry name" value="EXPRESSED PROTEIN"/>
    <property type="match status" value="1"/>
</dbReference>
<feature type="compositionally biased region" description="Basic residues" evidence="1">
    <location>
        <begin position="1"/>
        <end position="23"/>
    </location>
</feature>
<protein>
    <submittedName>
        <fullName evidence="2">Uncharacterized protein</fullName>
    </submittedName>
</protein>
<feature type="compositionally biased region" description="Polar residues" evidence="1">
    <location>
        <begin position="34"/>
        <end position="46"/>
    </location>
</feature>
<reference evidence="2 3" key="1">
    <citation type="submission" date="2017-09" db="EMBL/GenBank/DDBJ databases">
        <title>WGS assembly of Aquilegia coerulea Goldsmith.</title>
        <authorList>
            <person name="Hodges S."/>
            <person name="Kramer E."/>
            <person name="Nordborg M."/>
            <person name="Tomkins J."/>
            <person name="Borevitz J."/>
            <person name="Derieg N."/>
            <person name="Yan J."/>
            <person name="Mihaltcheva S."/>
            <person name="Hayes R.D."/>
            <person name="Rokhsar D."/>
        </authorList>
    </citation>
    <scope>NUCLEOTIDE SEQUENCE [LARGE SCALE GENOMIC DNA]</scope>
    <source>
        <strain evidence="3">cv. Goldsmith</strain>
    </source>
</reference>
<feature type="region of interest" description="Disordered" evidence="1">
    <location>
        <begin position="81"/>
        <end position="109"/>
    </location>
</feature>
<evidence type="ECO:0000313" key="3">
    <source>
        <dbReference type="Proteomes" id="UP000230069"/>
    </source>
</evidence>
<accession>A0A2G5DCX2</accession>
<dbReference type="EMBL" id="KZ305039">
    <property type="protein sequence ID" value="PIA41375.1"/>
    <property type="molecule type" value="Genomic_DNA"/>
</dbReference>
<name>A0A2G5DCX2_AQUCA</name>
<feature type="region of interest" description="Disordered" evidence="1">
    <location>
        <begin position="1"/>
        <end position="47"/>
    </location>
</feature>
<dbReference type="Proteomes" id="UP000230069">
    <property type="component" value="Unassembled WGS sequence"/>
</dbReference>
<keyword evidence="3" id="KW-1185">Reference proteome</keyword>
<feature type="region of interest" description="Disordered" evidence="1">
    <location>
        <begin position="138"/>
        <end position="159"/>
    </location>
</feature>
<gene>
    <name evidence="2" type="ORF">AQUCO_02200060v1</name>
</gene>
<evidence type="ECO:0000256" key="1">
    <source>
        <dbReference type="SAM" id="MobiDB-lite"/>
    </source>
</evidence>
<dbReference type="EMBL" id="KZ305039">
    <property type="protein sequence ID" value="PIA41376.1"/>
    <property type="molecule type" value="Genomic_DNA"/>
</dbReference>
<dbReference type="PANTHER" id="PTHR37187">
    <property type="entry name" value="EXPRESSED PROTEIN"/>
    <property type="match status" value="1"/>
</dbReference>
<dbReference type="OrthoDB" id="1930727at2759"/>
<organism evidence="2 3">
    <name type="scientific">Aquilegia coerulea</name>
    <name type="common">Rocky mountain columbine</name>
    <dbReference type="NCBI Taxonomy" id="218851"/>
    <lineage>
        <taxon>Eukaryota</taxon>
        <taxon>Viridiplantae</taxon>
        <taxon>Streptophyta</taxon>
        <taxon>Embryophyta</taxon>
        <taxon>Tracheophyta</taxon>
        <taxon>Spermatophyta</taxon>
        <taxon>Magnoliopsida</taxon>
        <taxon>Ranunculales</taxon>
        <taxon>Ranunculaceae</taxon>
        <taxon>Thalictroideae</taxon>
        <taxon>Aquilegia</taxon>
    </lineage>
</organism>
<evidence type="ECO:0000313" key="2">
    <source>
        <dbReference type="EMBL" id="PIA41375.1"/>
    </source>
</evidence>
<dbReference type="AlphaFoldDB" id="A0A2G5DCX2"/>
<proteinExistence type="predicted"/>
<feature type="compositionally biased region" description="Basic and acidic residues" evidence="1">
    <location>
        <begin position="97"/>
        <end position="109"/>
    </location>
</feature>
<dbReference type="EMBL" id="KZ305039">
    <property type="protein sequence ID" value="PIA41374.1"/>
    <property type="molecule type" value="Genomic_DNA"/>
</dbReference>
<sequence length="372" mass="40668">MTSSGLKKKKKKAAKKKKKKLNKNNKDKGVGINIHSSTTTIQQQETGEVDLRNQETDDGKVNNSCNSKLIQEESGFSSIGLVLESKSMEGSGSNGIEKSETEPPKKEEVVVVVESEGDSVSRTVSIEVVGEIAKEESCNGDSFVDNDDDEKLLGSSTLHEEPKMIEKAESLKEEELEKSTELLKEEKLKKSVVEEVDTVEEKIVPSISEVVTDDPVEKVVLVSEELPKVVEDIPIVEKTNNLEANELLQKDSDDKIVETPVVVSVLIVEEAKNLEANELLQKESVETPVMKSVVIKKTEASCEPASNESVDKDVAASLDAPNVETEVAEESGITERSQDEPQENVLIVPPMVQKATWKSCCGLFEAVSSSDR</sequence>